<dbReference type="InterPro" id="IPR036866">
    <property type="entry name" value="RibonucZ/Hydroxyglut_hydro"/>
</dbReference>
<dbReference type="Gene3D" id="3.60.15.10">
    <property type="entry name" value="Ribonuclease Z/Hydroxyacylglutathione hydrolase-like"/>
    <property type="match status" value="2"/>
</dbReference>
<reference evidence="2" key="1">
    <citation type="submission" date="2021-01" db="EMBL/GenBank/DDBJ databases">
        <authorList>
            <person name="Corre E."/>
            <person name="Pelletier E."/>
            <person name="Niang G."/>
            <person name="Scheremetjew M."/>
            <person name="Finn R."/>
            <person name="Kale V."/>
            <person name="Holt S."/>
            <person name="Cochrane G."/>
            <person name="Meng A."/>
            <person name="Brown T."/>
            <person name="Cohen L."/>
        </authorList>
    </citation>
    <scope>NUCLEOTIDE SEQUENCE</scope>
    <source>
        <strain evidence="2">CCMP219</strain>
    </source>
</reference>
<organism evidence="2">
    <name type="scientific">Chlamydomonas euryale</name>
    <dbReference type="NCBI Taxonomy" id="1486919"/>
    <lineage>
        <taxon>Eukaryota</taxon>
        <taxon>Viridiplantae</taxon>
        <taxon>Chlorophyta</taxon>
        <taxon>core chlorophytes</taxon>
        <taxon>Chlorophyceae</taxon>
        <taxon>CS clade</taxon>
        <taxon>Chlamydomonadales</taxon>
        <taxon>Chlamydomonadaceae</taxon>
        <taxon>Chlamydomonas</taxon>
    </lineage>
</organism>
<evidence type="ECO:0000313" key="2">
    <source>
        <dbReference type="EMBL" id="CAD8289364.1"/>
    </source>
</evidence>
<dbReference type="PANTHER" id="PTHR46504">
    <property type="entry name" value="TRNASE Z TRZ1"/>
    <property type="match status" value="1"/>
</dbReference>
<dbReference type="SUPFAM" id="SSF56281">
    <property type="entry name" value="Metallo-hydrolase/oxidoreductase"/>
    <property type="match status" value="2"/>
</dbReference>
<accession>A0A6U2FDP2</accession>
<sequence>MYVLHVPKCASVPFCYPAGRYVILGPATAYQTHMTKKQRLIESAGQGLPVALCPAPIQQELALPSGFVCRPFATTHTVPSQGYVLYSQRKRLRAELQGRSQEEIRDARLAGQDVTEQFEVPEVAFTGDTTAAFLDEPAGLPPTAVHETTFPDSDIVMSSVQSAVAMPSPEPTNEDGGDVLPLSTNADVTAPQADGSVQAAAGRAATRSQEVSLLEDVLRAKLLIMELTFLDDSVSVEQARGKGHMHIADFVANAHRFQNEAILLVHFSARYNRKQIVEALNTWLPPALRAKCVPFLNGIP</sequence>
<gene>
    <name evidence="1" type="ORF">CEUR00632_LOCUS9402</name>
    <name evidence="2" type="ORF">CEUR00632_LOCUS9403</name>
</gene>
<name>A0A6U2FDP2_9CHLO</name>
<dbReference type="EMBL" id="HBEC01020089">
    <property type="protein sequence ID" value="CAD8289364.1"/>
    <property type="molecule type" value="Transcribed_RNA"/>
</dbReference>
<evidence type="ECO:0000313" key="1">
    <source>
        <dbReference type="EMBL" id="CAD8289363.1"/>
    </source>
</evidence>
<dbReference type="PANTHER" id="PTHR46504:SF2">
    <property type="entry name" value="TRNASE Z TRZ1"/>
    <property type="match status" value="1"/>
</dbReference>
<dbReference type="AlphaFoldDB" id="A0A6U2FDP2"/>
<proteinExistence type="predicted"/>
<dbReference type="EMBL" id="HBEC01020088">
    <property type="protein sequence ID" value="CAD8289363.1"/>
    <property type="molecule type" value="Transcribed_RNA"/>
</dbReference>
<protein>
    <submittedName>
        <fullName evidence="2">Uncharacterized protein</fullName>
    </submittedName>
</protein>